<name>A0ACB0EQJ2_RANTA</name>
<dbReference type="Proteomes" id="UP001162501">
    <property type="component" value="Chromosome 24"/>
</dbReference>
<sequence length="138" mass="14534">MTMDENYGGGGEGEGPFPGSSMAGRRQNIRDAAYHGRLVAEQGASDSEAESRLLPLRLDRLCCSLTHLLSGWALPDLEAGDARRTLLWTGWGQAAASSRSPARRNASAQPGSGASAALPLARSSCFCGLSFLPDRPET</sequence>
<evidence type="ECO:0000313" key="2">
    <source>
        <dbReference type="Proteomes" id="UP001162501"/>
    </source>
</evidence>
<proteinExistence type="predicted"/>
<reference evidence="1" key="1">
    <citation type="submission" date="2023-05" db="EMBL/GenBank/DDBJ databases">
        <authorList>
            <consortium name="ELIXIR-Norway"/>
        </authorList>
    </citation>
    <scope>NUCLEOTIDE SEQUENCE</scope>
</reference>
<organism evidence="1 2">
    <name type="scientific">Rangifer tarandus platyrhynchus</name>
    <name type="common">Svalbard reindeer</name>
    <dbReference type="NCBI Taxonomy" id="3082113"/>
    <lineage>
        <taxon>Eukaryota</taxon>
        <taxon>Metazoa</taxon>
        <taxon>Chordata</taxon>
        <taxon>Craniata</taxon>
        <taxon>Vertebrata</taxon>
        <taxon>Euteleostomi</taxon>
        <taxon>Mammalia</taxon>
        <taxon>Eutheria</taxon>
        <taxon>Laurasiatheria</taxon>
        <taxon>Artiodactyla</taxon>
        <taxon>Ruminantia</taxon>
        <taxon>Pecora</taxon>
        <taxon>Cervidae</taxon>
        <taxon>Odocoileinae</taxon>
        <taxon>Rangifer</taxon>
    </lineage>
</organism>
<evidence type="ECO:0000313" key="1">
    <source>
        <dbReference type="EMBL" id="CAI9702975.1"/>
    </source>
</evidence>
<protein>
    <submittedName>
        <fullName evidence="1">Uncharacterized protein</fullName>
    </submittedName>
</protein>
<accession>A0ACB0EQJ2</accession>
<dbReference type="EMBL" id="OX596108">
    <property type="protein sequence ID" value="CAI9702975.1"/>
    <property type="molecule type" value="Genomic_DNA"/>
</dbReference>
<gene>
    <name evidence="1" type="ORF">MRATA1EN3_LOCUS14188</name>
</gene>